<keyword evidence="1" id="KW-0378">Hydrolase</keyword>
<feature type="active site" description="Acyl-thioester intermediate" evidence="2">
    <location>
        <position position="179"/>
    </location>
</feature>
<sequence length="204" mass="23174">MRNSQSKLIIGIWLLLVGFILILIPFLSEWQSNRDARALEEALSLVADSEQSNIEVNVMGKTMTENELEQVMRLEIPVIDLNQLVLPETTEQNLKVALTQIKKEQVPGEGNFTIAGHRGYRAERHFSRLPEIDKGDTILLHANDKTYKYQVFSTEIIEPTYLEILEDHPFRREITLITCTRGGQERIAVRGTLMNETAALAVGE</sequence>
<proteinExistence type="predicted"/>
<dbReference type="SUPFAM" id="SSF63817">
    <property type="entry name" value="Sortase"/>
    <property type="match status" value="1"/>
</dbReference>
<organism evidence="4 5">
    <name type="scientific">Halalkalibacter oceani</name>
    <dbReference type="NCBI Taxonomy" id="1653776"/>
    <lineage>
        <taxon>Bacteria</taxon>
        <taxon>Bacillati</taxon>
        <taxon>Bacillota</taxon>
        <taxon>Bacilli</taxon>
        <taxon>Bacillales</taxon>
        <taxon>Bacillaceae</taxon>
        <taxon>Halalkalibacter</taxon>
    </lineage>
</organism>
<dbReference type="EMBL" id="JAMBOL010000018">
    <property type="protein sequence ID" value="MCM3715641.1"/>
    <property type="molecule type" value="Genomic_DNA"/>
</dbReference>
<evidence type="ECO:0000256" key="3">
    <source>
        <dbReference type="SAM" id="Phobius"/>
    </source>
</evidence>
<gene>
    <name evidence="4" type="ORF">M3202_16375</name>
</gene>
<dbReference type="RefSeq" id="WP_251224374.1">
    <property type="nucleotide sequence ID" value="NZ_JAMBOL010000018.1"/>
</dbReference>
<dbReference type="NCBIfam" id="TIGR01076">
    <property type="entry name" value="sortase_fam"/>
    <property type="match status" value="1"/>
</dbReference>
<dbReference type="Gene3D" id="2.40.260.10">
    <property type="entry name" value="Sortase"/>
    <property type="match status" value="1"/>
</dbReference>
<dbReference type="AlphaFoldDB" id="A0A9X2IQ90"/>
<dbReference type="GO" id="GO:0016787">
    <property type="term" value="F:hydrolase activity"/>
    <property type="evidence" value="ECO:0007669"/>
    <property type="project" value="UniProtKB-KW"/>
</dbReference>
<dbReference type="InterPro" id="IPR023365">
    <property type="entry name" value="Sortase_dom-sf"/>
</dbReference>
<evidence type="ECO:0000313" key="4">
    <source>
        <dbReference type="EMBL" id="MCM3715641.1"/>
    </source>
</evidence>
<protein>
    <submittedName>
        <fullName evidence="4">Class D sortase</fullName>
    </submittedName>
</protein>
<feature type="active site" description="Proton donor/acceptor" evidence="2">
    <location>
        <position position="117"/>
    </location>
</feature>
<feature type="transmembrane region" description="Helical" evidence="3">
    <location>
        <begin position="7"/>
        <end position="27"/>
    </location>
</feature>
<keyword evidence="3" id="KW-1133">Transmembrane helix</keyword>
<name>A0A9X2IQ90_9BACI</name>
<keyword evidence="3" id="KW-0472">Membrane</keyword>
<accession>A0A9X2IQ90</accession>
<keyword evidence="3" id="KW-0812">Transmembrane</keyword>
<reference evidence="4" key="1">
    <citation type="submission" date="2022-05" db="EMBL/GenBank/DDBJ databases">
        <title>Comparative Genomics of Spacecraft Associated Microbes.</title>
        <authorList>
            <person name="Tran M.T."/>
            <person name="Wright A."/>
            <person name="Seuylemezian A."/>
            <person name="Eisen J."/>
            <person name="Coil D."/>
        </authorList>
    </citation>
    <scope>NUCLEOTIDE SEQUENCE</scope>
    <source>
        <strain evidence="4">214.1.1</strain>
    </source>
</reference>
<keyword evidence="5" id="KW-1185">Reference proteome</keyword>
<dbReference type="InterPro" id="IPR005754">
    <property type="entry name" value="Sortase"/>
</dbReference>
<dbReference type="InterPro" id="IPR042000">
    <property type="entry name" value="Sortase_D_2"/>
</dbReference>
<evidence type="ECO:0000256" key="1">
    <source>
        <dbReference type="ARBA" id="ARBA00022801"/>
    </source>
</evidence>
<evidence type="ECO:0000313" key="5">
    <source>
        <dbReference type="Proteomes" id="UP001139179"/>
    </source>
</evidence>
<comment type="caution">
    <text evidence="4">The sequence shown here is derived from an EMBL/GenBank/DDBJ whole genome shotgun (WGS) entry which is preliminary data.</text>
</comment>
<evidence type="ECO:0000256" key="2">
    <source>
        <dbReference type="PIRSR" id="PIRSR605754-1"/>
    </source>
</evidence>
<dbReference type="CDD" id="cd06166">
    <property type="entry name" value="Sortase_D_2"/>
    <property type="match status" value="1"/>
</dbReference>
<dbReference type="Proteomes" id="UP001139179">
    <property type="component" value="Unassembled WGS sequence"/>
</dbReference>
<dbReference type="Pfam" id="PF04203">
    <property type="entry name" value="Sortase"/>
    <property type="match status" value="1"/>
</dbReference>